<dbReference type="PANTHER" id="PTHR37293">
    <property type="entry name" value="PHAGE REPLICATION PROTEIN-RELATED"/>
    <property type="match status" value="1"/>
</dbReference>
<evidence type="ECO:0000313" key="3">
    <source>
        <dbReference type="EMBL" id="ASK62294.1"/>
    </source>
</evidence>
<evidence type="ECO:0000256" key="1">
    <source>
        <dbReference type="ARBA" id="ARBA00093462"/>
    </source>
</evidence>
<dbReference type="Pfam" id="PF07261">
    <property type="entry name" value="DnaB_2"/>
    <property type="match status" value="1"/>
</dbReference>
<dbReference type="InterPro" id="IPR034829">
    <property type="entry name" value="DnaD-like_sf"/>
</dbReference>
<comment type="similarity">
    <text evidence="1">Belongs to the DnaB/DnaD family.</text>
</comment>
<dbReference type="KEGG" id="vil:CFK37_09045"/>
<dbReference type="AlphaFoldDB" id="A0A220U211"/>
<dbReference type="NCBIfam" id="TIGR01446">
    <property type="entry name" value="DnaD_dom"/>
    <property type="match status" value="1"/>
</dbReference>
<dbReference type="InterPro" id="IPR053162">
    <property type="entry name" value="DnaD"/>
</dbReference>
<protein>
    <recommendedName>
        <fullName evidence="2">DnaB/C C-terminal domain-containing protein</fullName>
    </recommendedName>
</protein>
<evidence type="ECO:0000313" key="4">
    <source>
        <dbReference type="Proteomes" id="UP000198312"/>
    </source>
</evidence>
<keyword evidence="4" id="KW-1185">Reference proteome</keyword>
<accession>A0A220U211</accession>
<dbReference type="Gene3D" id="1.10.10.630">
    <property type="entry name" value="DnaD domain-like"/>
    <property type="match status" value="1"/>
</dbReference>
<feature type="domain" description="DnaB/C C-terminal" evidence="2">
    <location>
        <begin position="145"/>
        <end position="212"/>
    </location>
</feature>
<dbReference type="SUPFAM" id="SSF158499">
    <property type="entry name" value="DnaD domain-like"/>
    <property type="match status" value="1"/>
</dbReference>
<dbReference type="InterPro" id="IPR006343">
    <property type="entry name" value="DnaB/C_C"/>
</dbReference>
<gene>
    <name evidence="3" type="ORF">CFK37_09045</name>
</gene>
<dbReference type="EMBL" id="CP022315">
    <property type="protein sequence ID" value="ASK62294.1"/>
    <property type="molecule type" value="Genomic_DNA"/>
</dbReference>
<evidence type="ECO:0000259" key="2">
    <source>
        <dbReference type="Pfam" id="PF07261"/>
    </source>
</evidence>
<sequence length="279" mass="31924">MNYIKQLNEFHFRIDLEPISVNARSLWYTLTDINNKLCWREEFTVAASKLSDKAGLTESSFKRARKELEENGYIQVTSRNGNQSALYKMVCLYANAVNKTNAPDPQHMQKVDHNLDGNLDALTKQKQKRKQNNTTNTTTTDAVVFFQDNFGLINPYVANDIIQWVSDAGEPIVLHAMKRALEQGKGNWGYVKGILQAWAKKGITEVEAAQEEEKNFRVGRERKPRSYGGSGTVISEVIPDWFREQKRKKRKQVVEMVEVMDPVAEKEEVERLLAGLRQG</sequence>
<dbReference type="Proteomes" id="UP000198312">
    <property type="component" value="Chromosome"/>
</dbReference>
<proteinExistence type="inferred from homology"/>
<dbReference type="OrthoDB" id="1047417at2"/>
<name>A0A220U211_9BACI</name>
<dbReference type="RefSeq" id="WP_089061554.1">
    <property type="nucleotide sequence ID" value="NZ_CP022315.1"/>
</dbReference>
<dbReference type="PANTHER" id="PTHR37293:SF6">
    <property type="entry name" value="DNA REPLICATION PROTEIN DNAD"/>
    <property type="match status" value="1"/>
</dbReference>
<reference evidence="3 4" key="1">
    <citation type="submission" date="2017-07" db="EMBL/GenBank/DDBJ databases">
        <title>Virgibacillus sp. LM2416.</title>
        <authorList>
            <person name="Tak E.J."/>
            <person name="Bae J.-W."/>
        </authorList>
    </citation>
    <scope>NUCLEOTIDE SEQUENCE [LARGE SCALE GENOMIC DNA]</scope>
    <source>
        <strain evidence="3 4">LM2416</strain>
    </source>
</reference>
<organism evidence="3 4">
    <name type="scientific">Virgibacillus phasianinus</name>
    <dbReference type="NCBI Taxonomy" id="2017483"/>
    <lineage>
        <taxon>Bacteria</taxon>
        <taxon>Bacillati</taxon>
        <taxon>Bacillota</taxon>
        <taxon>Bacilli</taxon>
        <taxon>Bacillales</taxon>
        <taxon>Bacillaceae</taxon>
        <taxon>Virgibacillus</taxon>
    </lineage>
</organism>